<dbReference type="AlphaFoldDB" id="A0A1A6ANC5"/>
<dbReference type="GO" id="GO:0016301">
    <property type="term" value="F:kinase activity"/>
    <property type="evidence" value="ECO:0007669"/>
    <property type="project" value="InterPro"/>
</dbReference>
<evidence type="ECO:0000313" key="2">
    <source>
        <dbReference type="EMBL" id="OBR91574.1"/>
    </source>
</evidence>
<dbReference type="SUPFAM" id="SSF140931">
    <property type="entry name" value="Fic-like"/>
    <property type="match status" value="1"/>
</dbReference>
<dbReference type="PROSITE" id="PS51459">
    <property type="entry name" value="FIDO"/>
    <property type="match status" value="1"/>
</dbReference>
<feature type="domain" description="Fido" evidence="1">
    <location>
        <begin position="4"/>
        <end position="122"/>
    </location>
</feature>
<dbReference type="NCBIfam" id="TIGR01550">
    <property type="entry name" value="DOC_P1"/>
    <property type="match status" value="1"/>
</dbReference>
<dbReference type="RefSeq" id="WP_013239894.1">
    <property type="nucleotide sequence ID" value="NZ_LROS01000035.1"/>
</dbReference>
<dbReference type="Gene3D" id="1.20.120.1870">
    <property type="entry name" value="Fic/DOC protein, Fido domain"/>
    <property type="match status" value="1"/>
</dbReference>
<name>A0A1A6ANC5_9CLOT</name>
<comment type="caution">
    <text evidence="2">The sequence shown here is derived from an EMBL/GenBank/DDBJ whole genome shotgun (WGS) entry which is preliminary data.</text>
</comment>
<evidence type="ECO:0000259" key="1">
    <source>
        <dbReference type="PROSITE" id="PS51459"/>
    </source>
</evidence>
<reference evidence="2 3" key="1">
    <citation type="journal article" date="2012" name="Front. Microbiol.">
        <title>Draft Genome Sequence of the Virulent Strain 01-B526 of the Fish Pathogen Aeromonas salmonicida.</title>
        <authorList>
            <person name="Charette S.J."/>
            <person name="Brochu F."/>
            <person name="Boyle B."/>
            <person name="Filion G."/>
            <person name="Tanaka K.H."/>
            <person name="Derome N."/>
        </authorList>
    </citation>
    <scope>NUCLEOTIDE SEQUENCE [LARGE SCALE GENOMIC DNA]</scope>
    <source>
        <strain evidence="2 3">P11</strain>
    </source>
</reference>
<dbReference type="PANTHER" id="PTHR39426:SF1">
    <property type="entry name" value="HOMOLOGY TO DEATH-ON-CURING PROTEIN OF PHAGE P1"/>
    <property type="match status" value="1"/>
</dbReference>
<dbReference type="PIRSF" id="PIRSF018297">
    <property type="entry name" value="Doc"/>
    <property type="match status" value="1"/>
</dbReference>
<dbReference type="PATRIC" id="fig|1353534.3.peg.2980"/>
<gene>
    <name evidence="2" type="primary">doc</name>
    <name evidence="2" type="ORF">CLRAG_29380</name>
</gene>
<sequence length="125" mass="14271">MKYISVEYILKLHEKMINTTGGSHGIRDINLLKSAIENSKATFDGQDLYPEIQDKCANICFNIINNHPFVDCNKRTGLYVMLILLEYNKIKIKFTQGELIDMGLDIAKGELKQEGIVLWIKSHVV</sequence>
<organism evidence="2 3">
    <name type="scientific">Clostridium ragsdalei P11</name>
    <dbReference type="NCBI Taxonomy" id="1353534"/>
    <lineage>
        <taxon>Bacteria</taxon>
        <taxon>Bacillati</taxon>
        <taxon>Bacillota</taxon>
        <taxon>Clostridia</taxon>
        <taxon>Eubacteriales</taxon>
        <taxon>Clostridiaceae</taxon>
        <taxon>Clostridium</taxon>
    </lineage>
</organism>
<protein>
    <submittedName>
        <fullName evidence="2">Toxin Doc</fullName>
    </submittedName>
</protein>
<dbReference type="PANTHER" id="PTHR39426">
    <property type="entry name" value="HOMOLOGY TO DEATH-ON-CURING PROTEIN OF PHAGE P1"/>
    <property type="match status" value="1"/>
</dbReference>
<evidence type="ECO:0000313" key="3">
    <source>
        <dbReference type="Proteomes" id="UP000093954"/>
    </source>
</evidence>
<dbReference type="InterPro" id="IPR036597">
    <property type="entry name" value="Fido-like_dom_sf"/>
</dbReference>
<dbReference type="Proteomes" id="UP000093954">
    <property type="component" value="Unassembled WGS sequence"/>
</dbReference>
<dbReference type="InterPro" id="IPR053737">
    <property type="entry name" value="Type_II_TA_Toxin"/>
</dbReference>
<proteinExistence type="predicted"/>
<accession>A0A1A6ANC5</accession>
<dbReference type="Pfam" id="PF02661">
    <property type="entry name" value="Fic"/>
    <property type="match status" value="1"/>
</dbReference>
<dbReference type="InterPro" id="IPR003812">
    <property type="entry name" value="Fido"/>
</dbReference>
<dbReference type="EMBL" id="LROS01000035">
    <property type="protein sequence ID" value="OBR91574.1"/>
    <property type="molecule type" value="Genomic_DNA"/>
</dbReference>
<keyword evidence="3" id="KW-1185">Reference proteome</keyword>
<dbReference type="InterPro" id="IPR006440">
    <property type="entry name" value="Doc"/>
</dbReference>